<dbReference type="FunFam" id="3.40.250.10:FF:000039">
    <property type="entry name" value="ArsR family transcriptional regulator"/>
    <property type="match status" value="1"/>
</dbReference>
<dbReference type="NCBIfam" id="NF033788">
    <property type="entry name" value="HTH_metalloreg"/>
    <property type="match status" value="1"/>
</dbReference>
<dbReference type="SUPFAM" id="SSF46785">
    <property type="entry name" value="Winged helix' DNA-binding domain"/>
    <property type="match status" value="1"/>
</dbReference>
<evidence type="ECO:0000313" key="6">
    <source>
        <dbReference type="EMBL" id="VAX15663.1"/>
    </source>
</evidence>
<dbReference type="InterPro" id="IPR001763">
    <property type="entry name" value="Rhodanese-like_dom"/>
</dbReference>
<dbReference type="GO" id="GO:0003677">
    <property type="term" value="F:DNA binding"/>
    <property type="evidence" value="ECO:0007669"/>
    <property type="project" value="UniProtKB-KW"/>
</dbReference>
<dbReference type="InterPro" id="IPR036873">
    <property type="entry name" value="Rhodanese-like_dom_sf"/>
</dbReference>
<dbReference type="Gene3D" id="3.40.250.10">
    <property type="entry name" value="Rhodanese-like domain"/>
    <property type="match status" value="1"/>
</dbReference>
<dbReference type="AlphaFoldDB" id="A0A3B1BTY6"/>
<keyword evidence="1" id="KW-0805">Transcription regulation</keyword>
<dbReference type="PANTHER" id="PTHR43132:SF8">
    <property type="entry name" value="HTH-TYPE TRANSCRIPTIONAL REGULATOR KMTR"/>
    <property type="match status" value="1"/>
</dbReference>
<dbReference type="EMBL" id="UOGC01000018">
    <property type="protein sequence ID" value="VAX15663.1"/>
    <property type="molecule type" value="Genomic_DNA"/>
</dbReference>
<gene>
    <name evidence="6" type="ORF">MNBD_NITROSPINAE01-1724</name>
</gene>
<keyword evidence="2" id="KW-0238">DNA-binding</keyword>
<keyword evidence="3" id="KW-0804">Transcription</keyword>
<dbReference type="InterPro" id="IPR001307">
    <property type="entry name" value="Thiosulphate_STrfase_CS"/>
</dbReference>
<evidence type="ECO:0000259" key="5">
    <source>
        <dbReference type="PROSITE" id="PS50987"/>
    </source>
</evidence>
<dbReference type="PANTHER" id="PTHR43132">
    <property type="entry name" value="ARSENICAL RESISTANCE OPERON REPRESSOR ARSR-RELATED"/>
    <property type="match status" value="1"/>
</dbReference>
<accession>A0A3B1BTY6</accession>
<dbReference type="GO" id="GO:0003700">
    <property type="term" value="F:DNA-binding transcription factor activity"/>
    <property type="evidence" value="ECO:0007669"/>
    <property type="project" value="InterPro"/>
</dbReference>
<feature type="domain" description="HTH arsR-type" evidence="5">
    <location>
        <begin position="6"/>
        <end position="100"/>
    </location>
</feature>
<dbReference type="PRINTS" id="PR00778">
    <property type="entry name" value="HTHARSR"/>
</dbReference>
<dbReference type="SMART" id="SM00418">
    <property type="entry name" value="HTH_ARSR"/>
    <property type="match status" value="1"/>
</dbReference>
<evidence type="ECO:0000259" key="4">
    <source>
        <dbReference type="PROSITE" id="PS50206"/>
    </source>
</evidence>
<dbReference type="InterPro" id="IPR036390">
    <property type="entry name" value="WH_DNA-bd_sf"/>
</dbReference>
<name>A0A3B1BTY6_9ZZZZ</name>
<evidence type="ECO:0000256" key="3">
    <source>
        <dbReference type="ARBA" id="ARBA00023163"/>
    </source>
</evidence>
<dbReference type="InterPro" id="IPR051011">
    <property type="entry name" value="Metal_resp_trans_reg"/>
</dbReference>
<dbReference type="InterPro" id="IPR036388">
    <property type="entry name" value="WH-like_DNA-bd_sf"/>
</dbReference>
<organism evidence="6">
    <name type="scientific">hydrothermal vent metagenome</name>
    <dbReference type="NCBI Taxonomy" id="652676"/>
    <lineage>
        <taxon>unclassified sequences</taxon>
        <taxon>metagenomes</taxon>
        <taxon>ecological metagenomes</taxon>
    </lineage>
</organism>
<dbReference type="PROSITE" id="PS50206">
    <property type="entry name" value="RHODANESE_3"/>
    <property type="match status" value="1"/>
</dbReference>
<dbReference type="Pfam" id="PF00581">
    <property type="entry name" value="Rhodanese"/>
    <property type="match status" value="1"/>
</dbReference>
<dbReference type="SUPFAM" id="SSF52821">
    <property type="entry name" value="Rhodanese/Cell cycle control phosphatase"/>
    <property type="match status" value="1"/>
</dbReference>
<dbReference type="InterPro" id="IPR011991">
    <property type="entry name" value="ArsR-like_HTH"/>
</dbReference>
<evidence type="ECO:0000256" key="1">
    <source>
        <dbReference type="ARBA" id="ARBA00023015"/>
    </source>
</evidence>
<evidence type="ECO:0000256" key="2">
    <source>
        <dbReference type="ARBA" id="ARBA00023125"/>
    </source>
</evidence>
<dbReference type="SMART" id="SM00450">
    <property type="entry name" value="RHOD"/>
    <property type="match status" value="1"/>
</dbReference>
<protein>
    <submittedName>
        <fullName evidence="6">Transcriptional regulator, ArsR family</fullName>
    </submittedName>
</protein>
<dbReference type="GO" id="GO:0004792">
    <property type="term" value="F:thiosulfate-cyanide sulfurtransferase activity"/>
    <property type="evidence" value="ECO:0007669"/>
    <property type="project" value="InterPro"/>
</dbReference>
<reference evidence="6" key="1">
    <citation type="submission" date="2018-06" db="EMBL/GenBank/DDBJ databases">
        <authorList>
            <person name="Zhirakovskaya E."/>
        </authorList>
    </citation>
    <scope>NUCLEOTIDE SEQUENCE</scope>
</reference>
<dbReference type="InterPro" id="IPR001845">
    <property type="entry name" value="HTH_ArsR_DNA-bd_dom"/>
</dbReference>
<dbReference type="PROSITE" id="PS00380">
    <property type="entry name" value="RHODANESE_1"/>
    <property type="match status" value="1"/>
</dbReference>
<dbReference type="CDD" id="cd00158">
    <property type="entry name" value="RHOD"/>
    <property type="match status" value="1"/>
</dbReference>
<proteinExistence type="predicted"/>
<dbReference type="Pfam" id="PF01022">
    <property type="entry name" value="HTH_5"/>
    <property type="match status" value="1"/>
</dbReference>
<sequence length="219" mass="24411">MTKINIKQALFEQLARVGKAISSSNRLELLDFLAQGEKSVERLAEVSGLTVPNTSQHLQNLKRSGLVTARRDGQRVLYSLSDGSVVELLGVLRKIAEGNLAEVDQIINLYLKAKDDLEPVPAEELVKRIERGLVTVLDVRPEDEYASGHVPGAINIPLKELEERLEELSAGKEVIAYCRGPYCVLSFDAVARLRELGFKARRLEDGFPEWEHAKLPVEK</sequence>
<dbReference type="CDD" id="cd00090">
    <property type="entry name" value="HTH_ARSR"/>
    <property type="match status" value="1"/>
</dbReference>
<dbReference type="Gene3D" id="1.10.10.10">
    <property type="entry name" value="Winged helix-like DNA-binding domain superfamily/Winged helix DNA-binding domain"/>
    <property type="match status" value="1"/>
</dbReference>
<feature type="domain" description="Rhodanese" evidence="4">
    <location>
        <begin position="130"/>
        <end position="219"/>
    </location>
</feature>
<dbReference type="PROSITE" id="PS50987">
    <property type="entry name" value="HTH_ARSR_2"/>
    <property type="match status" value="1"/>
</dbReference>